<protein>
    <submittedName>
        <fullName evidence="9">Response regulator transcription factor</fullName>
    </submittedName>
</protein>
<dbReference type="PANTHER" id="PTHR44688">
    <property type="entry name" value="DNA-BINDING TRANSCRIPTIONAL ACTIVATOR DEVR_DOSR"/>
    <property type="match status" value="1"/>
</dbReference>
<keyword evidence="2" id="KW-0902">Two-component regulatory system</keyword>
<sequence>MISETIHLLDDEAGMRKALSRLLHAEGYDVRAFASPQEFLSTCNASEIGCLLLDVAMPGLDGIELQRRLVRAGARFPIIFLTGHGDIPMTVRAVQAGAVDFLTKPVDETHLLRAVKRALEIAAEQKEERDETARAAARFSRLTPREREVMECVVAGKPNKLIAVDLGTCEQTVKVHRGRVMEKMGAESLADLIRFADRLNIGKKAASSASVN</sequence>
<dbReference type="SUPFAM" id="SSF52172">
    <property type="entry name" value="CheY-like"/>
    <property type="match status" value="1"/>
</dbReference>
<dbReference type="InterPro" id="IPR001789">
    <property type="entry name" value="Sig_transdc_resp-reg_receiver"/>
</dbReference>
<name>A0A858RHD6_9BACT</name>
<dbReference type="InterPro" id="IPR011006">
    <property type="entry name" value="CheY-like_superfamily"/>
</dbReference>
<feature type="domain" description="Response regulatory" evidence="8">
    <location>
        <begin position="5"/>
        <end position="119"/>
    </location>
</feature>
<feature type="domain" description="HTH luxR-type" evidence="7">
    <location>
        <begin position="135"/>
        <end position="200"/>
    </location>
</feature>
<dbReference type="GO" id="GO:0006355">
    <property type="term" value="P:regulation of DNA-templated transcription"/>
    <property type="evidence" value="ECO:0007669"/>
    <property type="project" value="InterPro"/>
</dbReference>
<evidence type="ECO:0000256" key="3">
    <source>
        <dbReference type="ARBA" id="ARBA00023015"/>
    </source>
</evidence>
<evidence type="ECO:0000256" key="4">
    <source>
        <dbReference type="ARBA" id="ARBA00023125"/>
    </source>
</evidence>
<evidence type="ECO:0000256" key="2">
    <source>
        <dbReference type="ARBA" id="ARBA00023012"/>
    </source>
</evidence>
<evidence type="ECO:0000256" key="5">
    <source>
        <dbReference type="ARBA" id="ARBA00023163"/>
    </source>
</evidence>
<dbReference type="Gene3D" id="1.10.10.10">
    <property type="entry name" value="Winged helix-like DNA-binding domain superfamily/Winged helix DNA-binding domain"/>
    <property type="match status" value="1"/>
</dbReference>
<evidence type="ECO:0000259" key="8">
    <source>
        <dbReference type="PROSITE" id="PS50110"/>
    </source>
</evidence>
<dbReference type="GO" id="GO:0000160">
    <property type="term" value="P:phosphorelay signal transduction system"/>
    <property type="evidence" value="ECO:0007669"/>
    <property type="project" value="UniProtKB-KW"/>
</dbReference>
<evidence type="ECO:0000313" key="10">
    <source>
        <dbReference type="Proteomes" id="UP000501812"/>
    </source>
</evidence>
<dbReference type="Pfam" id="PF00196">
    <property type="entry name" value="GerE"/>
    <property type="match status" value="1"/>
</dbReference>
<dbReference type="Proteomes" id="UP000501812">
    <property type="component" value="Chromosome"/>
</dbReference>
<dbReference type="PROSITE" id="PS50110">
    <property type="entry name" value="RESPONSE_REGULATORY"/>
    <property type="match status" value="1"/>
</dbReference>
<keyword evidence="3" id="KW-0805">Transcription regulation</keyword>
<keyword evidence="5" id="KW-0804">Transcription</keyword>
<dbReference type="KEGG" id="luo:HHL09_07740"/>
<accession>A0A858RHD6</accession>
<dbReference type="SUPFAM" id="SSF46894">
    <property type="entry name" value="C-terminal effector domain of the bipartite response regulators"/>
    <property type="match status" value="1"/>
</dbReference>
<dbReference type="PRINTS" id="PR00038">
    <property type="entry name" value="HTHLUXR"/>
</dbReference>
<evidence type="ECO:0000256" key="6">
    <source>
        <dbReference type="PROSITE-ProRule" id="PRU00169"/>
    </source>
</evidence>
<evidence type="ECO:0000256" key="1">
    <source>
        <dbReference type="ARBA" id="ARBA00022553"/>
    </source>
</evidence>
<feature type="modified residue" description="4-aspartylphosphate" evidence="6">
    <location>
        <position position="54"/>
    </location>
</feature>
<dbReference type="RefSeq" id="WP_169453993.1">
    <property type="nucleotide sequence ID" value="NZ_CP051774.1"/>
</dbReference>
<dbReference type="CDD" id="cd06170">
    <property type="entry name" value="LuxR_C_like"/>
    <property type="match status" value="1"/>
</dbReference>
<dbReference type="GO" id="GO:0003677">
    <property type="term" value="F:DNA binding"/>
    <property type="evidence" value="ECO:0007669"/>
    <property type="project" value="UniProtKB-KW"/>
</dbReference>
<dbReference type="FunFam" id="3.40.50.2300:FF:000018">
    <property type="entry name" value="DNA-binding transcriptional regulator NtrC"/>
    <property type="match status" value="1"/>
</dbReference>
<dbReference type="Pfam" id="PF00072">
    <property type="entry name" value="Response_reg"/>
    <property type="match status" value="1"/>
</dbReference>
<keyword evidence="4" id="KW-0238">DNA-binding</keyword>
<dbReference type="EMBL" id="CP051774">
    <property type="protein sequence ID" value="QJE95680.1"/>
    <property type="molecule type" value="Genomic_DNA"/>
</dbReference>
<evidence type="ECO:0000259" key="7">
    <source>
        <dbReference type="PROSITE" id="PS50043"/>
    </source>
</evidence>
<keyword evidence="10" id="KW-1185">Reference proteome</keyword>
<dbReference type="PANTHER" id="PTHR44688:SF16">
    <property type="entry name" value="DNA-BINDING TRANSCRIPTIONAL ACTIVATOR DEVR_DOSR"/>
    <property type="match status" value="1"/>
</dbReference>
<proteinExistence type="predicted"/>
<dbReference type="InterPro" id="IPR036388">
    <property type="entry name" value="WH-like_DNA-bd_sf"/>
</dbReference>
<dbReference type="SMART" id="SM00421">
    <property type="entry name" value="HTH_LUXR"/>
    <property type="match status" value="1"/>
</dbReference>
<dbReference type="InterPro" id="IPR000792">
    <property type="entry name" value="Tscrpt_reg_LuxR_C"/>
</dbReference>
<dbReference type="PROSITE" id="PS50043">
    <property type="entry name" value="HTH_LUXR_2"/>
    <property type="match status" value="1"/>
</dbReference>
<dbReference type="Gene3D" id="3.40.50.2300">
    <property type="match status" value="1"/>
</dbReference>
<keyword evidence="1 6" id="KW-0597">Phosphoprotein</keyword>
<gene>
    <name evidence="9" type="ORF">HHL09_07740</name>
</gene>
<dbReference type="AlphaFoldDB" id="A0A858RHD6"/>
<organism evidence="9 10">
    <name type="scientific">Luteolibacter luteus</name>
    <dbReference type="NCBI Taxonomy" id="2728835"/>
    <lineage>
        <taxon>Bacteria</taxon>
        <taxon>Pseudomonadati</taxon>
        <taxon>Verrucomicrobiota</taxon>
        <taxon>Verrucomicrobiia</taxon>
        <taxon>Verrucomicrobiales</taxon>
        <taxon>Verrucomicrobiaceae</taxon>
        <taxon>Luteolibacter</taxon>
    </lineage>
</organism>
<evidence type="ECO:0000313" key="9">
    <source>
        <dbReference type="EMBL" id="QJE95680.1"/>
    </source>
</evidence>
<reference evidence="9 10" key="1">
    <citation type="submission" date="2020-04" db="EMBL/GenBank/DDBJ databases">
        <title>Luteolibacter sp. G-1-1-1 isolated from soil.</title>
        <authorList>
            <person name="Dahal R.H."/>
        </authorList>
    </citation>
    <scope>NUCLEOTIDE SEQUENCE [LARGE SCALE GENOMIC DNA]</scope>
    <source>
        <strain evidence="9 10">G-1-1-1</strain>
    </source>
</reference>
<dbReference type="SMART" id="SM00448">
    <property type="entry name" value="REC"/>
    <property type="match status" value="1"/>
</dbReference>
<dbReference type="InterPro" id="IPR016032">
    <property type="entry name" value="Sig_transdc_resp-reg_C-effctor"/>
</dbReference>
<dbReference type="CDD" id="cd17537">
    <property type="entry name" value="REC_FixJ"/>
    <property type="match status" value="1"/>
</dbReference>